<protein>
    <submittedName>
        <fullName evidence="1">Uncharacterized protein</fullName>
    </submittedName>
</protein>
<name>A0A7G3GEU3_9NEIS</name>
<evidence type="ECO:0000313" key="1">
    <source>
        <dbReference type="EMBL" id="QBC45718.1"/>
    </source>
</evidence>
<proteinExistence type="predicted"/>
<dbReference type="KEGG" id="ifl:C1H71_11270"/>
<dbReference type="AlphaFoldDB" id="A0A7G3GEU3"/>
<dbReference type="Proteomes" id="UP000515917">
    <property type="component" value="Chromosome"/>
</dbReference>
<sequence length="67" mass="7226">MTYLLSRAKETSTWRGLVLVATACEIYLSPEQSEAVVVVGLALAGLIGAVFPDGNTSKEEDRHDENC</sequence>
<evidence type="ECO:0000313" key="2">
    <source>
        <dbReference type="Proteomes" id="UP000515917"/>
    </source>
</evidence>
<reference evidence="1 2" key="1">
    <citation type="submission" date="2018-01" db="EMBL/GenBank/DDBJ databases">
        <title>Genome sequence of Iodobacter sp. strain PCH194 isolated from Indian Trans-Himalaya.</title>
        <authorList>
            <person name="Kumar V."/>
            <person name="Thakur V."/>
            <person name="Kumar S."/>
            <person name="Singh D."/>
        </authorList>
    </citation>
    <scope>NUCLEOTIDE SEQUENCE [LARGE SCALE GENOMIC DNA]</scope>
    <source>
        <strain evidence="1 2">PCH194</strain>
    </source>
</reference>
<dbReference type="EMBL" id="CP025781">
    <property type="protein sequence ID" value="QBC45718.1"/>
    <property type="molecule type" value="Genomic_DNA"/>
</dbReference>
<accession>A0A7G3GEU3</accession>
<gene>
    <name evidence="1" type="ORF">C1H71_11270</name>
</gene>
<keyword evidence="2" id="KW-1185">Reference proteome</keyword>
<organism evidence="1 2">
    <name type="scientific">Iodobacter fluviatilis</name>
    <dbReference type="NCBI Taxonomy" id="537"/>
    <lineage>
        <taxon>Bacteria</taxon>
        <taxon>Pseudomonadati</taxon>
        <taxon>Pseudomonadota</taxon>
        <taxon>Betaproteobacteria</taxon>
        <taxon>Neisseriales</taxon>
        <taxon>Chitinibacteraceae</taxon>
        <taxon>Iodobacter</taxon>
    </lineage>
</organism>